<dbReference type="EMBL" id="JAYKXN010000001">
    <property type="protein sequence ID" value="KAK7318031.1"/>
    <property type="molecule type" value="Genomic_DNA"/>
</dbReference>
<accession>A0AAN9KJG0</accession>
<gene>
    <name evidence="2" type="ORF">RJT34_02728</name>
</gene>
<proteinExistence type="predicted"/>
<dbReference type="PANTHER" id="PTHR48055">
    <property type="entry name" value="LEUCINE-RICH REPEAT RECEPTOR PROTEIN KINASE EMS1"/>
    <property type="match status" value="1"/>
</dbReference>
<dbReference type="AlphaFoldDB" id="A0AAN9KJG0"/>
<dbReference type="GO" id="GO:0016020">
    <property type="term" value="C:membrane"/>
    <property type="evidence" value="ECO:0007669"/>
    <property type="project" value="TreeGrafter"/>
</dbReference>
<feature type="domain" description="Protein kinase" evidence="1">
    <location>
        <begin position="1"/>
        <end position="130"/>
    </location>
</feature>
<dbReference type="InterPro" id="IPR011009">
    <property type="entry name" value="Kinase-like_dom_sf"/>
</dbReference>
<dbReference type="InterPro" id="IPR000719">
    <property type="entry name" value="Prot_kinase_dom"/>
</dbReference>
<dbReference type="Pfam" id="PF00069">
    <property type="entry name" value="Pkinase"/>
    <property type="match status" value="1"/>
</dbReference>
<evidence type="ECO:0000259" key="1">
    <source>
        <dbReference type="PROSITE" id="PS50011"/>
    </source>
</evidence>
<dbReference type="SUPFAM" id="SSF56112">
    <property type="entry name" value="Protein kinase-like (PK-like)"/>
    <property type="match status" value="1"/>
</dbReference>
<evidence type="ECO:0000313" key="3">
    <source>
        <dbReference type="Proteomes" id="UP001359559"/>
    </source>
</evidence>
<dbReference type="Gene3D" id="1.10.510.10">
    <property type="entry name" value="Transferase(Phosphotransferase) domain 1"/>
    <property type="match status" value="1"/>
</dbReference>
<name>A0AAN9KJG0_CLITE</name>
<reference evidence="2 3" key="1">
    <citation type="submission" date="2024-01" db="EMBL/GenBank/DDBJ databases">
        <title>The genomes of 5 underutilized Papilionoideae crops provide insights into root nodulation and disease resistance.</title>
        <authorList>
            <person name="Yuan L."/>
        </authorList>
    </citation>
    <scope>NUCLEOTIDE SEQUENCE [LARGE SCALE GENOMIC DNA]</scope>
    <source>
        <strain evidence="2">LY-2023</strain>
        <tissue evidence="2">Leaf</tissue>
    </source>
</reference>
<dbReference type="InterPro" id="IPR051564">
    <property type="entry name" value="LRR_receptor-like_kinase"/>
</dbReference>
<protein>
    <recommendedName>
        <fullName evidence="1">Protein kinase domain-containing protein</fullName>
    </recommendedName>
</protein>
<comment type="caution">
    <text evidence="2">The sequence shown here is derived from an EMBL/GenBank/DDBJ whole genome shotgun (WGS) entry which is preliminary data.</text>
</comment>
<organism evidence="2 3">
    <name type="scientific">Clitoria ternatea</name>
    <name type="common">Butterfly pea</name>
    <dbReference type="NCBI Taxonomy" id="43366"/>
    <lineage>
        <taxon>Eukaryota</taxon>
        <taxon>Viridiplantae</taxon>
        <taxon>Streptophyta</taxon>
        <taxon>Embryophyta</taxon>
        <taxon>Tracheophyta</taxon>
        <taxon>Spermatophyta</taxon>
        <taxon>Magnoliopsida</taxon>
        <taxon>eudicotyledons</taxon>
        <taxon>Gunneridae</taxon>
        <taxon>Pentapetalae</taxon>
        <taxon>rosids</taxon>
        <taxon>fabids</taxon>
        <taxon>Fabales</taxon>
        <taxon>Fabaceae</taxon>
        <taxon>Papilionoideae</taxon>
        <taxon>50 kb inversion clade</taxon>
        <taxon>NPAAA clade</taxon>
        <taxon>indigoferoid/millettioid clade</taxon>
        <taxon>Phaseoleae</taxon>
        <taxon>Clitoria</taxon>
    </lineage>
</organism>
<dbReference type="GO" id="GO:0005524">
    <property type="term" value="F:ATP binding"/>
    <property type="evidence" value="ECO:0007669"/>
    <property type="project" value="InterPro"/>
</dbReference>
<dbReference type="Proteomes" id="UP001359559">
    <property type="component" value="Unassembled WGS sequence"/>
</dbReference>
<dbReference type="PANTHER" id="PTHR48055:SF2">
    <property type="entry name" value="RECEPTOR-LIKE PROTEIN KINASE 7"/>
    <property type="match status" value="1"/>
</dbReference>
<dbReference type="PROSITE" id="PS50011">
    <property type="entry name" value="PROTEIN_KINASE_DOM"/>
    <property type="match status" value="1"/>
</dbReference>
<evidence type="ECO:0000313" key="2">
    <source>
        <dbReference type="EMBL" id="KAK7318031.1"/>
    </source>
</evidence>
<dbReference type="GO" id="GO:0004672">
    <property type="term" value="F:protein kinase activity"/>
    <property type="evidence" value="ECO:0007669"/>
    <property type="project" value="InterPro"/>
</dbReference>
<keyword evidence="3" id="KW-1185">Reference proteome</keyword>
<sequence length="130" mass="14438">MTSVLRPLNLDDFVQSKAKVYNIIVVHSELNVKSSNILLDGEFGAKVTDFGVAKIVRGVNQGAESLSVIAESYEYAYTLWVNEKSDIYSFGVVILELVTRKPPLDLEYGEKGFSKMGFLHIGTERTESSD</sequence>